<dbReference type="Pfam" id="PF24681">
    <property type="entry name" value="Kelch_KLHDC2_KLHL20_DRC7"/>
    <property type="match status" value="1"/>
</dbReference>
<dbReference type="Proteomes" id="UP000650467">
    <property type="component" value="Unassembled WGS sequence"/>
</dbReference>
<proteinExistence type="inferred from homology"/>
<evidence type="ECO:0000256" key="6">
    <source>
        <dbReference type="SAM" id="MobiDB-lite"/>
    </source>
</evidence>
<protein>
    <recommendedName>
        <fullName evidence="7">ACB domain-containing protein</fullName>
    </recommendedName>
</protein>
<dbReference type="Pfam" id="PF01344">
    <property type="entry name" value="Kelch_1"/>
    <property type="match status" value="1"/>
</dbReference>
<feature type="region of interest" description="Disordered" evidence="6">
    <location>
        <begin position="489"/>
        <end position="514"/>
    </location>
</feature>
<keyword evidence="3" id="KW-0677">Repeat</keyword>
<dbReference type="AlphaFoldDB" id="A0A835SSN7"/>
<dbReference type="InterPro" id="IPR014352">
    <property type="entry name" value="FERM/acyl-CoA-bd_prot_sf"/>
</dbReference>
<keyword evidence="2" id="KW-0880">Kelch repeat</keyword>
<dbReference type="PROSITE" id="PS51228">
    <property type="entry name" value="ACB_2"/>
    <property type="match status" value="1"/>
</dbReference>
<feature type="compositionally biased region" description="Low complexity" evidence="6">
    <location>
        <begin position="203"/>
        <end position="212"/>
    </location>
</feature>
<dbReference type="SUPFAM" id="SSF47027">
    <property type="entry name" value="Acyl-CoA binding protein"/>
    <property type="match status" value="1"/>
</dbReference>
<evidence type="ECO:0000313" key="9">
    <source>
        <dbReference type="Proteomes" id="UP000650467"/>
    </source>
</evidence>
<evidence type="ECO:0000256" key="2">
    <source>
        <dbReference type="ARBA" id="ARBA00022441"/>
    </source>
</evidence>
<organism evidence="8 9">
    <name type="scientific">Chlamydomonas incerta</name>
    <dbReference type="NCBI Taxonomy" id="51695"/>
    <lineage>
        <taxon>Eukaryota</taxon>
        <taxon>Viridiplantae</taxon>
        <taxon>Chlorophyta</taxon>
        <taxon>core chlorophytes</taxon>
        <taxon>Chlorophyceae</taxon>
        <taxon>CS clade</taxon>
        <taxon>Chlamydomonadales</taxon>
        <taxon>Chlamydomonadaceae</taxon>
        <taxon>Chlamydomonas</taxon>
    </lineage>
</organism>
<dbReference type="SUPFAM" id="SSF50965">
    <property type="entry name" value="Galactose oxidase, central domain"/>
    <property type="match status" value="1"/>
</dbReference>
<feature type="domain" description="ACB" evidence="7">
    <location>
        <begin position="7"/>
        <end position="95"/>
    </location>
</feature>
<evidence type="ECO:0000256" key="5">
    <source>
        <dbReference type="SAM" id="Coils"/>
    </source>
</evidence>
<dbReference type="InterPro" id="IPR006652">
    <property type="entry name" value="Kelch_1"/>
</dbReference>
<evidence type="ECO:0000256" key="4">
    <source>
        <dbReference type="ARBA" id="ARBA00023121"/>
    </source>
</evidence>
<dbReference type="Gene3D" id="1.20.80.10">
    <property type="match status" value="1"/>
</dbReference>
<keyword evidence="4" id="KW-0446">Lipid-binding</keyword>
<dbReference type="Pfam" id="PF24922">
    <property type="entry name" value="ACBP4_C"/>
    <property type="match status" value="1"/>
</dbReference>
<keyword evidence="9" id="KW-1185">Reference proteome</keyword>
<evidence type="ECO:0000313" key="8">
    <source>
        <dbReference type="EMBL" id="KAG2425945.1"/>
    </source>
</evidence>
<name>A0A835SSN7_CHLIN</name>
<dbReference type="PANTHER" id="PTHR46093:SF3">
    <property type="entry name" value="ACYL-COA-BINDING DOMAIN-CONTAINING PROTEIN 4"/>
    <property type="match status" value="1"/>
</dbReference>
<dbReference type="Gene3D" id="2.120.10.80">
    <property type="entry name" value="Kelch-type beta propeller"/>
    <property type="match status" value="2"/>
</dbReference>
<sequence length="695" mass="71153">MSCPLSYPDKFHAAARFWQLQPPGTKTFSQENQLLLYALNQQATHGPNTTSRPWGWNTVEATKWQGWKELGKMSTMEAMRLFVKSLDEEQADWWPLLQAAEAKVAAGGAAAAEAAATTRSVPERSVLGLWTQLEMPAADKKPAPRYEAAAAVLGNAVYVLGGNYGGRYLADVWALDLTSGTWSAVPLARPAEEGGSSSGGGAPDASSNSGSAFPPTAGHSVTAWNGKLYVLGGHTKAKGAAAMALRVVDPVARTVTEPAASGTVPPARGGHTATLIGDKVWVFGGEDGSRRALADVFVLDLASLTWSSPEVSGKAPPPRSASCATVYQERYLVAFGGGSVATCYSDVHVLDTETLTWSQPAQAGAKVSPRAGHSGAVLGDIWYIVGGGNNVKGCADLLAVDLAALPTSNTLTWHVVTSVAIRDPLSSEGISLVMLPEPRVLVAFGGYNGKYQNAVSLFRAPMGSAALLAGPLASAASAVEERKAAQAAAAPAAATEQPAAPAKPPKANGAAPVAAGNKAPAAPVVVPPAAAAAAPAAGGGKASGALSAAPSAEVGAAATSAALVSELRQQVAELKGQLEGARREAESAIRESAAAKEGAAHELALLRKQLATAQGSLAEANKALEETRAALGSEQAKVLKLEAQSAELQAKLGSMAELERELDKYRRAAREAAEKEAAAKKSSGLWGYIAGSGSS</sequence>
<dbReference type="GO" id="GO:0000062">
    <property type="term" value="F:fatty-acyl-CoA binding"/>
    <property type="evidence" value="ECO:0007669"/>
    <property type="project" value="InterPro"/>
</dbReference>
<reference evidence="8" key="1">
    <citation type="journal article" date="2020" name="bioRxiv">
        <title>Comparative genomics of Chlamydomonas.</title>
        <authorList>
            <person name="Craig R.J."/>
            <person name="Hasan A.R."/>
            <person name="Ness R.W."/>
            <person name="Keightley P.D."/>
        </authorList>
    </citation>
    <scope>NUCLEOTIDE SEQUENCE</scope>
    <source>
        <strain evidence="8">SAG 7.73</strain>
    </source>
</reference>
<feature type="coiled-coil region" evidence="5">
    <location>
        <begin position="564"/>
        <end position="682"/>
    </location>
</feature>
<gene>
    <name evidence="8" type="ORF">HXX76_013318</name>
</gene>
<keyword evidence="5" id="KW-0175">Coiled coil</keyword>
<evidence type="ECO:0000256" key="3">
    <source>
        <dbReference type="ARBA" id="ARBA00022737"/>
    </source>
</evidence>
<dbReference type="Pfam" id="PF00887">
    <property type="entry name" value="ACBP"/>
    <property type="match status" value="1"/>
</dbReference>
<dbReference type="InterPro" id="IPR011043">
    <property type="entry name" value="Gal_Oxase/kelch_b-propeller"/>
</dbReference>
<dbReference type="PANTHER" id="PTHR46093">
    <property type="entry name" value="ACYL-COA-BINDING DOMAIN-CONTAINING PROTEIN 5"/>
    <property type="match status" value="1"/>
</dbReference>
<comment type="caution">
    <text evidence="8">The sequence shown here is derived from an EMBL/GenBank/DDBJ whole genome shotgun (WGS) entry which is preliminary data.</text>
</comment>
<accession>A0A835SSN7</accession>
<evidence type="ECO:0000259" key="7">
    <source>
        <dbReference type="PROSITE" id="PS51228"/>
    </source>
</evidence>
<comment type="similarity">
    <text evidence="1">Belongs to the ACBP family.</text>
</comment>
<feature type="region of interest" description="Disordered" evidence="6">
    <location>
        <begin position="188"/>
        <end position="214"/>
    </location>
</feature>
<evidence type="ECO:0000256" key="1">
    <source>
        <dbReference type="ARBA" id="ARBA00005567"/>
    </source>
</evidence>
<dbReference type="EMBL" id="JAEHOC010000051">
    <property type="protein sequence ID" value="KAG2425945.1"/>
    <property type="molecule type" value="Genomic_DNA"/>
</dbReference>
<dbReference type="InterPro" id="IPR035984">
    <property type="entry name" value="Acyl-CoA-binding_sf"/>
</dbReference>
<dbReference type="OrthoDB" id="10251809at2759"/>
<dbReference type="InterPro" id="IPR056819">
    <property type="entry name" value="ACBP4-6_C"/>
</dbReference>
<dbReference type="InterPro" id="IPR000582">
    <property type="entry name" value="Acyl-CoA-binding_protein"/>
</dbReference>
<dbReference type="InterPro" id="IPR015915">
    <property type="entry name" value="Kelch-typ_b-propeller"/>
</dbReference>